<dbReference type="EMBL" id="JYDT01000144">
    <property type="protein sequence ID" value="KRY83323.1"/>
    <property type="molecule type" value="Genomic_DNA"/>
</dbReference>
<sequence>MAETEPAQVKSFYLANQGSEDLTTQSETQDVNGHELFEHNRLLSVDELTKIVHTVQSTILYRIYRKMKRNKLYKHRKHGINSCIQAVKNVKEEIEKGDSNSILRANGTCFEIDR</sequence>
<protein>
    <submittedName>
        <fullName evidence="1">Uncharacterized protein</fullName>
    </submittedName>
</protein>
<dbReference type="Proteomes" id="UP000054995">
    <property type="component" value="Unassembled WGS sequence"/>
</dbReference>
<proteinExistence type="predicted"/>
<name>A0A0V1FBF0_TRIPS</name>
<dbReference type="OrthoDB" id="5918421at2759"/>
<evidence type="ECO:0000313" key="2">
    <source>
        <dbReference type="Proteomes" id="UP000054995"/>
    </source>
</evidence>
<dbReference type="AlphaFoldDB" id="A0A0V1FBF0"/>
<keyword evidence="2" id="KW-1185">Reference proteome</keyword>
<comment type="caution">
    <text evidence="1">The sequence shown here is derived from an EMBL/GenBank/DDBJ whole genome shotgun (WGS) entry which is preliminary data.</text>
</comment>
<gene>
    <name evidence="1" type="ORF">T4D_966</name>
</gene>
<reference evidence="1 2" key="1">
    <citation type="submission" date="2015-01" db="EMBL/GenBank/DDBJ databases">
        <title>Evolution of Trichinella species and genotypes.</title>
        <authorList>
            <person name="Korhonen P.K."/>
            <person name="Edoardo P."/>
            <person name="Giuseppe L.R."/>
            <person name="Gasser R.B."/>
        </authorList>
    </citation>
    <scope>NUCLEOTIDE SEQUENCE [LARGE SCALE GENOMIC DNA]</scope>
    <source>
        <strain evidence="1">ISS470</strain>
    </source>
</reference>
<evidence type="ECO:0000313" key="1">
    <source>
        <dbReference type="EMBL" id="KRY83323.1"/>
    </source>
</evidence>
<accession>A0A0V1FBF0</accession>
<organism evidence="1 2">
    <name type="scientific">Trichinella pseudospiralis</name>
    <name type="common">Parasitic roundworm</name>
    <dbReference type="NCBI Taxonomy" id="6337"/>
    <lineage>
        <taxon>Eukaryota</taxon>
        <taxon>Metazoa</taxon>
        <taxon>Ecdysozoa</taxon>
        <taxon>Nematoda</taxon>
        <taxon>Enoplea</taxon>
        <taxon>Dorylaimia</taxon>
        <taxon>Trichinellida</taxon>
        <taxon>Trichinellidae</taxon>
        <taxon>Trichinella</taxon>
    </lineage>
</organism>